<organism evidence="1 2">
    <name type="scientific">Glossina pallidipes</name>
    <name type="common">Tsetse fly</name>
    <dbReference type="NCBI Taxonomy" id="7398"/>
    <lineage>
        <taxon>Eukaryota</taxon>
        <taxon>Metazoa</taxon>
        <taxon>Ecdysozoa</taxon>
        <taxon>Arthropoda</taxon>
        <taxon>Hexapoda</taxon>
        <taxon>Insecta</taxon>
        <taxon>Pterygota</taxon>
        <taxon>Neoptera</taxon>
        <taxon>Endopterygota</taxon>
        <taxon>Diptera</taxon>
        <taxon>Brachycera</taxon>
        <taxon>Muscomorpha</taxon>
        <taxon>Hippoboscoidea</taxon>
        <taxon>Glossinidae</taxon>
        <taxon>Glossina</taxon>
    </lineage>
</organism>
<name>A0A1A9ZVF3_GLOPL</name>
<reference evidence="1" key="2">
    <citation type="submission" date="2020-05" db="UniProtKB">
        <authorList>
            <consortium name="EnsemblMetazoa"/>
        </authorList>
    </citation>
    <scope>IDENTIFICATION</scope>
    <source>
        <strain evidence="1">IAEA</strain>
    </source>
</reference>
<keyword evidence="2" id="KW-1185">Reference proteome</keyword>
<dbReference type="Proteomes" id="UP000092445">
    <property type="component" value="Unassembled WGS sequence"/>
</dbReference>
<accession>A0A1A9ZVF3</accession>
<sequence>MACNLRFKPKDGKSTYPIPISNVVDHTVVELDHTVAVEFRKSHSQTKAITRFMPTRPEELKHKSYEFEVNVRFGMNAQIVNIRLVCNGYKCNASAPLQPSSQLNALVFSNENAHADKELFRDLNIYIHMLPPVPRLDVTCETLQF</sequence>
<reference evidence="2" key="1">
    <citation type="submission" date="2014-03" db="EMBL/GenBank/DDBJ databases">
        <authorList>
            <person name="Aksoy S."/>
            <person name="Warren W."/>
            <person name="Wilson R.K."/>
        </authorList>
    </citation>
    <scope>NUCLEOTIDE SEQUENCE [LARGE SCALE GENOMIC DNA]</scope>
    <source>
        <strain evidence="2">IAEA</strain>
    </source>
</reference>
<dbReference type="AlphaFoldDB" id="A0A1A9ZVF3"/>
<protein>
    <submittedName>
        <fullName evidence="1">Uncharacterized protein</fullName>
    </submittedName>
</protein>
<evidence type="ECO:0000313" key="2">
    <source>
        <dbReference type="Proteomes" id="UP000092445"/>
    </source>
</evidence>
<proteinExistence type="predicted"/>
<evidence type="ECO:0000313" key="1">
    <source>
        <dbReference type="EnsemblMetazoa" id="GPAI026267-PA"/>
    </source>
</evidence>
<dbReference type="VEuPathDB" id="VectorBase:GPAI026267"/>
<dbReference type="EnsemblMetazoa" id="GPAI026267-RA">
    <property type="protein sequence ID" value="GPAI026267-PA"/>
    <property type="gene ID" value="GPAI026267"/>
</dbReference>